<sequence>MKKQVDLVIEARWLCPIVPKNTLLEYQSVVIQSGKIVDICAITSASDLYQANEIVQLTEHVLIPGLINLHTHAAMSLMRGVADDLTLMTWLSEHIWPAEQAVLSEQYVQDASLLACAEMLSGGITCFNDMYFYPKATSVAASQAGIRANLGLVVLEFPTAYATDAADYLQKGFDAHDSWRGNPLISTCIAPHAPYTVSNQTFETVLTYAEQLGLGIHTHLHETRDEIAQSQTEFGLRPLQRLAQLGLLGPNFLAAHGVHLIDSEIDMLAEFGCHIAHCPSSNLKLASGIAPISKLLAKGVNVGLGTDGAASNNRLDLFAEMRLSALLAKGMSEDATVIPAHQALEMATINAAKAMGLEDKIGSIEIGKLADLTAVKLNESIINPCYDPISHLVYTCGREHVSHTWVTGELRYSNGLYANIEPLELKEIINMWQPKLQLHKH</sequence>
<comment type="function">
    <text evidence="5">Catalyzes the deamination of 5-methylthioadenosine and S-adenosyl-L-homocysteine into 5-methylthioinosine and S-inosyl-L-homocysteine, respectively. Is also able to deaminate adenosine.</text>
</comment>
<dbReference type="InterPro" id="IPR050287">
    <property type="entry name" value="MTA/SAH_deaminase"/>
</dbReference>
<dbReference type="EC" id="3.5.4.31" evidence="5"/>
<evidence type="ECO:0000313" key="7">
    <source>
        <dbReference type="EMBL" id="ADI29339.1"/>
    </source>
</evidence>
<organism evidence="7 8">
    <name type="scientific">Methylotenera versatilis (strain 301)</name>
    <dbReference type="NCBI Taxonomy" id="666681"/>
    <lineage>
        <taxon>Bacteria</taxon>
        <taxon>Pseudomonadati</taxon>
        <taxon>Pseudomonadota</taxon>
        <taxon>Betaproteobacteria</taxon>
        <taxon>Nitrosomonadales</taxon>
        <taxon>Methylophilaceae</taxon>
        <taxon>Methylotenera</taxon>
    </lineage>
</organism>
<dbReference type="HOGENOM" id="CLU_012358_2_1_4"/>
<keyword evidence="4 5" id="KW-0862">Zinc</keyword>
<feature type="binding site" evidence="5">
    <location>
        <position position="307"/>
    </location>
    <ligand>
        <name>Zn(2+)</name>
        <dbReference type="ChEBI" id="CHEBI:29105"/>
    </ligand>
</feature>
<dbReference type="Proteomes" id="UP000000383">
    <property type="component" value="Chromosome"/>
</dbReference>
<dbReference type="CDD" id="cd01298">
    <property type="entry name" value="ATZ_TRZ_like"/>
    <property type="match status" value="1"/>
</dbReference>
<reference evidence="7 8" key="2">
    <citation type="journal article" date="2011" name="J. Bacteriol.">
        <title>Genomes of three methylotrophs from a single niche uncover genetic and metabolic divergence of Methylophilaceae.</title>
        <authorList>
            <person name="Lapidus A."/>
            <person name="Clum A."/>
            <person name="Labutti K."/>
            <person name="Kaluzhnaya M.G."/>
            <person name="Lim S."/>
            <person name="Beck D.A."/>
            <person name="Glavina Del Rio T."/>
            <person name="Nolan M."/>
            <person name="Mavromatis K."/>
            <person name="Huntemann M."/>
            <person name="Lucas S."/>
            <person name="Lidstrom M.E."/>
            <person name="Ivanova N."/>
            <person name="Chistoserdova L."/>
        </authorList>
    </citation>
    <scope>NUCLEOTIDE SEQUENCE [LARGE SCALE GENOMIC DNA]</scope>
    <source>
        <strain evidence="7 8">301</strain>
    </source>
</reference>
<comment type="similarity">
    <text evidence="5">Belongs to the metallo-dependent hydrolases superfamily. MTA/SAH deaminase family.</text>
</comment>
<name>D7DPW8_METV0</name>
<dbReference type="Pfam" id="PF01979">
    <property type="entry name" value="Amidohydro_1"/>
    <property type="match status" value="1"/>
</dbReference>
<dbReference type="InterPro" id="IPR032466">
    <property type="entry name" value="Metal_Hydrolase"/>
</dbReference>
<dbReference type="Gene3D" id="3.20.20.140">
    <property type="entry name" value="Metal-dependent hydrolases"/>
    <property type="match status" value="1"/>
</dbReference>
<feature type="domain" description="Amidohydrolase-related" evidence="6">
    <location>
        <begin position="61"/>
        <end position="410"/>
    </location>
</feature>
<dbReference type="InterPro" id="IPR023512">
    <property type="entry name" value="Deaminase_MtaD/DadD"/>
</dbReference>
<dbReference type="GO" id="GO:0050270">
    <property type="term" value="F:S-adenosylhomocysteine deaminase activity"/>
    <property type="evidence" value="ECO:0007669"/>
    <property type="project" value="UniProtKB-UniRule"/>
</dbReference>
<feature type="binding site" evidence="5">
    <location>
        <position position="219"/>
    </location>
    <ligand>
        <name>Zn(2+)</name>
        <dbReference type="ChEBI" id="CHEBI:29105"/>
    </ligand>
</feature>
<evidence type="ECO:0000256" key="2">
    <source>
        <dbReference type="ARBA" id="ARBA00022723"/>
    </source>
</evidence>
<dbReference type="RefSeq" id="WP_013147655.1">
    <property type="nucleotide sequence ID" value="NC_014207.1"/>
</dbReference>
<feature type="binding site" evidence="5">
    <location>
        <position position="70"/>
    </location>
    <ligand>
        <name>Zn(2+)</name>
        <dbReference type="ChEBI" id="CHEBI:29105"/>
    </ligand>
</feature>
<dbReference type="PANTHER" id="PTHR43794:SF11">
    <property type="entry name" value="AMIDOHYDROLASE-RELATED DOMAIN-CONTAINING PROTEIN"/>
    <property type="match status" value="1"/>
</dbReference>
<comment type="caution">
    <text evidence="5">Lacks conserved residue(s) required for the propagation of feature annotation.</text>
</comment>
<gene>
    <name evidence="5" type="primary">mtaD</name>
    <name evidence="7" type="ordered locus">M301_0955</name>
</gene>
<dbReference type="InterPro" id="IPR011059">
    <property type="entry name" value="Metal-dep_hydrolase_composite"/>
</dbReference>
<evidence type="ECO:0000259" key="6">
    <source>
        <dbReference type="Pfam" id="PF01979"/>
    </source>
</evidence>
<comment type="cofactor">
    <cofactor evidence="5">
        <name>Zn(2+)</name>
        <dbReference type="ChEBI" id="CHEBI:29105"/>
    </cofactor>
    <text evidence="5">Binds 1 zinc ion per subunit.</text>
</comment>
<evidence type="ECO:0000256" key="4">
    <source>
        <dbReference type="ARBA" id="ARBA00022833"/>
    </source>
</evidence>
<dbReference type="FunFam" id="3.20.20.140:FF:000014">
    <property type="entry name" value="5-methylthioadenosine/S-adenosylhomocysteine deaminase"/>
    <property type="match status" value="1"/>
</dbReference>
<evidence type="ECO:0000256" key="1">
    <source>
        <dbReference type="ARBA" id="ARBA00006745"/>
    </source>
</evidence>
<protein>
    <recommendedName>
        <fullName evidence="5">5-methylthioadenosine/S-adenosylhomocysteine deaminase</fullName>
        <shortName evidence="5">MTA/SAH deaminase</shortName>
        <ecNumber evidence="5">3.5.4.28</ecNumber>
        <ecNumber evidence="5">3.5.4.31</ecNumber>
    </recommendedName>
</protein>
<dbReference type="EC" id="3.5.4.28" evidence="5"/>
<feature type="binding site" evidence="5">
    <location>
        <position position="307"/>
    </location>
    <ligand>
        <name>substrate</name>
    </ligand>
</feature>
<feature type="binding site" evidence="5">
    <location>
        <position position="99"/>
    </location>
    <ligand>
        <name>substrate</name>
    </ligand>
</feature>
<dbReference type="STRING" id="666681.M301_0955"/>
<dbReference type="NCBIfam" id="NF006549">
    <property type="entry name" value="PRK09045.1"/>
    <property type="match status" value="1"/>
</dbReference>
<evidence type="ECO:0000313" key="8">
    <source>
        <dbReference type="Proteomes" id="UP000000383"/>
    </source>
</evidence>
<dbReference type="Gene3D" id="2.30.40.10">
    <property type="entry name" value="Urease, subunit C, domain 1"/>
    <property type="match status" value="1"/>
</dbReference>
<dbReference type="SUPFAM" id="SSF51338">
    <property type="entry name" value="Composite domain of metallo-dependent hydrolases"/>
    <property type="match status" value="1"/>
</dbReference>
<dbReference type="GO" id="GO:0046872">
    <property type="term" value="F:metal ion binding"/>
    <property type="evidence" value="ECO:0007669"/>
    <property type="project" value="UniProtKB-KW"/>
</dbReference>
<dbReference type="KEGG" id="meh:M301_0955"/>
<dbReference type="HAMAP" id="MF_01281">
    <property type="entry name" value="MTA_SAH_deamin"/>
    <property type="match status" value="1"/>
</dbReference>
<keyword evidence="2 5" id="KW-0479">Metal-binding</keyword>
<dbReference type="OrthoDB" id="9807210at2"/>
<feature type="binding site" evidence="5">
    <location>
        <position position="72"/>
    </location>
    <ligand>
        <name>Zn(2+)</name>
        <dbReference type="ChEBI" id="CHEBI:29105"/>
    </ligand>
</feature>
<dbReference type="GO" id="GO:0090614">
    <property type="term" value="F:5'-methylthioadenosine deaminase activity"/>
    <property type="evidence" value="ECO:0007669"/>
    <property type="project" value="UniProtKB-UniRule"/>
</dbReference>
<keyword evidence="8" id="KW-1185">Reference proteome</keyword>
<dbReference type="InterPro" id="IPR006680">
    <property type="entry name" value="Amidohydro-rel"/>
</dbReference>
<evidence type="ECO:0000256" key="3">
    <source>
        <dbReference type="ARBA" id="ARBA00022801"/>
    </source>
</evidence>
<proteinExistence type="inferred from homology"/>
<comment type="catalytic activity">
    <reaction evidence="5">
        <text>S-adenosyl-L-homocysteine + H2O + H(+) = S-inosyl-L-homocysteine + NH4(+)</text>
        <dbReference type="Rhea" id="RHEA:20716"/>
        <dbReference type="ChEBI" id="CHEBI:15377"/>
        <dbReference type="ChEBI" id="CHEBI:15378"/>
        <dbReference type="ChEBI" id="CHEBI:28938"/>
        <dbReference type="ChEBI" id="CHEBI:57856"/>
        <dbReference type="ChEBI" id="CHEBI:57985"/>
        <dbReference type="EC" id="3.5.4.28"/>
    </reaction>
</comment>
<dbReference type="AlphaFoldDB" id="D7DPW8"/>
<dbReference type="eggNOG" id="COG0402">
    <property type="taxonomic scope" value="Bacteria"/>
</dbReference>
<accession>D7DPW8</accession>
<feature type="binding site" evidence="5">
    <location>
        <position position="222"/>
    </location>
    <ligand>
        <name>substrate</name>
    </ligand>
</feature>
<dbReference type="EMBL" id="CP002056">
    <property type="protein sequence ID" value="ADI29339.1"/>
    <property type="molecule type" value="Genomic_DNA"/>
</dbReference>
<dbReference type="PANTHER" id="PTHR43794">
    <property type="entry name" value="AMINOHYDROLASE SSNA-RELATED"/>
    <property type="match status" value="1"/>
</dbReference>
<evidence type="ECO:0000256" key="5">
    <source>
        <dbReference type="HAMAP-Rule" id="MF_01281"/>
    </source>
</evidence>
<comment type="similarity">
    <text evidence="1">Belongs to the metallo-dependent hydrolases superfamily. ATZ/TRZ family.</text>
</comment>
<comment type="catalytic activity">
    <reaction evidence="5">
        <text>S-methyl-5'-thioadenosine + H2O + H(+) = S-methyl-5'-thioinosine + NH4(+)</text>
        <dbReference type="Rhea" id="RHEA:25025"/>
        <dbReference type="ChEBI" id="CHEBI:15377"/>
        <dbReference type="ChEBI" id="CHEBI:15378"/>
        <dbReference type="ChEBI" id="CHEBI:17509"/>
        <dbReference type="ChEBI" id="CHEBI:28938"/>
        <dbReference type="ChEBI" id="CHEBI:48595"/>
        <dbReference type="EC" id="3.5.4.31"/>
    </reaction>
</comment>
<feature type="binding site" evidence="5">
    <location>
        <position position="192"/>
    </location>
    <ligand>
        <name>substrate</name>
    </ligand>
</feature>
<keyword evidence="3 5" id="KW-0378">Hydrolase</keyword>
<reference evidence="8" key="1">
    <citation type="submission" date="2010-05" db="EMBL/GenBank/DDBJ databases">
        <title>Complete sequence of Methylotenera sp. 301.</title>
        <authorList>
            <person name="Lucas S."/>
            <person name="Copeland A."/>
            <person name="Lapidus A."/>
            <person name="Cheng J.-F."/>
            <person name="Bruce D."/>
            <person name="Goodwin L."/>
            <person name="Pitluck S."/>
            <person name="Clum A."/>
            <person name="Land M."/>
            <person name="Hauser L."/>
            <person name="Kyrpides N."/>
            <person name="Ivanova N."/>
            <person name="Chistoservova L."/>
            <person name="Kalyuzhnaya M."/>
            <person name="Woyke T."/>
        </authorList>
    </citation>
    <scope>NUCLEOTIDE SEQUENCE [LARGE SCALE GENOMIC DNA]</scope>
    <source>
        <strain evidence="8">301</strain>
    </source>
</reference>
<dbReference type="SUPFAM" id="SSF51556">
    <property type="entry name" value="Metallo-dependent hydrolases"/>
    <property type="match status" value="1"/>
</dbReference>